<keyword evidence="1" id="KW-0812">Transmembrane</keyword>
<dbReference type="Proteomes" id="UP001341281">
    <property type="component" value="Chromosome 05"/>
</dbReference>
<feature type="domain" description="Reverse transcriptase zinc-binding" evidence="2">
    <location>
        <begin position="349"/>
        <end position="412"/>
    </location>
</feature>
<keyword evidence="1" id="KW-0472">Membrane</keyword>
<evidence type="ECO:0000313" key="4">
    <source>
        <dbReference type="Proteomes" id="UP001341281"/>
    </source>
</evidence>
<dbReference type="EMBL" id="CP144749">
    <property type="protein sequence ID" value="WVZ75277.1"/>
    <property type="molecule type" value="Genomic_DNA"/>
</dbReference>
<sequence>MNHGGRTLFKSKMLRVIQIQQYKPVCLLNKQNGVIFKIDFEKSYDKMRWDFLHQALRMKGFSPLWCTWGGNVGVKVNDQIGSYFQTQKGLRQEDPLSPILFNFVLSSLKINFHKSEVGVLPFRYFGIPMHFRKLRNKDWKPLEDRLEKKLRKVLSFGGSLVLHFVLSSFPMLLISFFEIPRGVLKRLITIGPDFFWQNGNHKKYRLIKWLLICLPKELGGLGVKNLDVQNKCLLRLWQGLIRNKYLKRKPQVQVEKKIAGENQLRFWEDVCLGNHALKLIYPNLLNIVRKKHATVAEIFRSFPLNISFRRALEGIKLLEWHDLVAKLSNVNIEEGNDTFVWGLHKSGSFSANSMYNALISNRIKIFLWFLKKGVLLAKDNLKKRNWKGIINSEFCSKPKSIQHLFFDCHYAKWLKQGGQNKVGLLLAGAAALCWAIWLTRNDFVFNKCKRKYVLHALFNILASFLGSVRTEDKKDEVVQICKILEVSTMEIYASFGWPFTFRIEL</sequence>
<dbReference type="Pfam" id="PF13966">
    <property type="entry name" value="zf-RVT"/>
    <property type="match status" value="1"/>
</dbReference>
<reference evidence="3 4" key="1">
    <citation type="submission" date="2024-02" db="EMBL/GenBank/DDBJ databases">
        <title>High-quality chromosome-scale genome assembly of Pensacola bahiagrass (Paspalum notatum Flugge var. saurae).</title>
        <authorList>
            <person name="Vega J.M."/>
            <person name="Podio M."/>
            <person name="Orjuela J."/>
            <person name="Siena L.A."/>
            <person name="Pessino S.C."/>
            <person name="Combes M.C."/>
            <person name="Mariac C."/>
            <person name="Albertini E."/>
            <person name="Pupilli F."/>
            <person name="Ortiz J.P.A."/>
            <person name="Leblanc O."/>
        </authorList>
    </citation>
    <scope>NUCLEOTIDE SEQUENCE [LARGE SCALE GENOMIC DNA]</scope>
    <source>
        <strain evidence="3">R1</strain>
        <tissue evidence="3">Leaf</tissue>
    </source>
</reference>
<gene>
    <name evidence="3" type="ORF">U9M48_023349</name>
</gene>
<organism evidence="3 4">
    <name type="scientific">Paspalum notatum var. saurae</name>
    <dbReference type="NCBI Taxonomy" id="547442"/>
    <lineage>
        <taxon>Eukaryota</taxon>
        <taxon>Viridiplantae</taxon>
        <taxon>Streptophyta</taxon>
        <taxon>Embryophyta</taxon>
        <taxon>Tracheophyta</taxon>
        <taxon>Spermatophyta</taxon>
        <taxon>Magnoliopsida</taxon>
        <taxon>Liliopsida</taxon>
        <taxon>Poales</taxon>
        <taxon>Poaceae</taxon>
        <taxon>PACMAD clade</taxon>
        <taxon>Panicoideae</taxon>
        <taxon>Andropogonodae</taxon>
        <taxon>Paspaleae</taxon>
        <taxon>Paspalinae</taxon>
        <taxon>Paspalum</taxon>
    </lineage>
</organism>
<evidence type="ECO:0000256" key="1">
    <source>
        <dbReference type="SAM" id="Phobius"/>
    </source>
</evidence>
<keyword evidence="1" id="KW-1133">Transmembrane helix</keyword>
<accession>A0AAQ3TN49</accession>
<evidence type="ECO:0000313" key="3">
    <source>
        <dbReference type="EMBL" id="WVZ75277.1"/>
    </source>
</evidence>
<keyword evidence="4" id="KW-1185">Reference proteome</keyword>
<protein>
    <recommendedName>
        <fullName evidence="2">Reverse transcriptase zinc-binding domain-containing protein</fullName>
    </recommendedName>
</protein>
<dbReference type="InterPro" id="IPR026960">
    <property type="entry name" value="RVT-Znf"/>
</dbReference>
<dbReference type="AlphaFoldDB" id="A0AAQ3TN49"/>
<evidence type="ECO:0000259" key="2">
    <source>
        <dbReference type="Pfam" id="PF13966"/>
    </source>
</evidence>
<proteinExistence type="predicted"/>
<name>A0AAQ3TN49_PASNO</name>
<dbReference type="PANTHER" id="PTHR33116">
    <property type="entry name" value="REVERSE TRANSCRIPTASE ZINC-BINDING DOMAIN-CONTAINING PROTEIN-RELATED-RELATED"/>
    <property type="match status" value="1"/>
</dbReference>
<dbReference type="InterPro" id="IPR043502">
    <property type="entry name" value="DNA/RNA_pol_sf"/>
</dbReference>
<dbReference type="PANTHER" id="PTHR33116:SF87">
    <property type="entry name" value="OS01G0158850 PROTEIN"/>
    <property type="match status" value="1"/>
</dbReference>
<feature type="transmembrane region" description="Helical" evidence="1">
    <location>
        <begin position="153"/>
        <end position="177"/>
    </location>
</feature>
<dbReference type="SUPFAM" id="SSF56672">
    <property type="entry name" value="DNA/RNA polymerases"/>
    <property type="match status" value="1"/>
</dbReference>